<evidence type="ECO:0000256" key="1">
    <source>
        <dbReference type="SAM" id="MobiDB-lite"/>
    </source>
</evidence>
<name>A0A1R3HWX1_COCAP</name>
<feature type="region of interest" description="Disordered" evidence="1">
    <location>
        <begin position="108"/>
        <end position="130"/>
    </location>
</feature>
<dbReference type="OMA" id="KHESKAF"/>
<dbReference type="Proteomes" id="UP000188268">
    <property type="component" value="Unassembled WGS sequence"/>
</dbReference>
<dbReference type="AlphaFoldDB" id="A0A1R3HWX1"/>
<feature type="chain" id="PRO_5013136739" evidence="2">
    <location>
        <begin position="23"/>
        <end position="130"/>
    </location>
</feature>
<protein>
    <submittedName>
        <fullName evidence="3">Uncharacterized protein</fullName>
    </submittedName>
</protein>
<accession>A0A1R3HWX1</accession>
<evidence type="ECO:0000313" key="4">
    <source>
        <dbReference type="Proteomes" id="UP000188268"/>
    </source>
</evidence>
<proteinExistence type="predicted"/>
<evidence type="ECO:0000313" key="3">
    <source>
        <dbReference type="EMBL" id="OMO74839.1"/>
    </source>
</evidence>
<dbReference type="EMBL" id="AWWV01011056">
    <property type="protein sequence ID" value="OMO74839.1"/>
    <property type="molecule type" value="Genomic_DNA"/>
</dbReference>
<sequence>MANFKVLFCLFLHAWFFISTSGTRLFHPFSLSNQLALKEEAETQNKLATITDKLEEIHFEPKQVSDTGKRQLPLMPIMPIEGRKHESKAFPKRALIQEGREAIKASIARHDGVPFESARLSPGGPDPHHH</sequence>
<reference evidence="3 4" key="1">
    <citation type="submission" date="2013-09" db="EMBL/GenBank/DDBJ databases">
        <title>Corchorus capsularis genome sequencing.</title>
        <authorList>
            <person name="Alam M."/>
            <person name="Haque M.S."/>
            <person name="Islam M.S."/>
            <person name="Emdad E.M."/>
            <person name="Islam M.M."/>
            <person name="Ahmed B."/>
            <person name="Halim A."/>
            <person name="Hossen Q.M.M."/>
            <person name="Hossain M.Z."/>
            <person name="Ahmed R."/>
            <person name="Khan M.M."/>
            <person name="Islam R."/>
            <person name="Rashid M.M."/>
            <person name="Khan S.A."/>
            <person name="Rahman M.S."/>
            <person name="Alam M."/>
        </authorList>
    </citation>
    <scope>NUCLEOTIDE SEQUENCE [LARGE SCALE GENOMIC DNA]</scope>
    <source>
        <strain evidence="4">cv. CVL-1</strain>
        <tissue evidence="3">Whole seedling</tissue>
    </source>
</reference>
<organism evidence="3 4">
    <name type="scientific">Corchorus capsularis</name>
    <name type="common">Jute</name>
    <dbReference type="NCBI Taxonomy" id="210143"/>
    <lineage>
        <taxon>Eukaryota</taxon>
        <taxon>Viridiplantae</taxon>
        <taxon>Streptophyta</taxon>
        <taxon>Embryophyta</taxon>
        <taxon>Tracheophyta</taxon>
        <taxon>Spermatophyta</taxon>
        <taxon>Magnoliopsida</taxon>
        <taxon>eudicotyledons</taxon>
        <taxon>Gunneridae</taxon>
        <taxon>Pentapetalae</taxon>
        <taxon>rosids</taxon>
        <taxon>malvids</taxon>
        <taxon>Malvales</taxon>
        <taxon>Malvaceae</taxon>
        <taxon>Grewioideae</taxon>
        <taxon>Apeibeae</taxon>
        <taxon>Corchorus</taxon>
    </lineage>
</organism>
<comment type="caution">
    <text evidence="3">The sequence shown here is derived from an EMBL/GenBank/DDBJ whole genome shotgun (WGS) entry which is preliminary data.</text>
</comment>
<keyword evidence="4" id="KW-1185">Reference proteome</keyword>
<gene>
    <name evidence="3" type="ORF">CCACVL1_16434</name>
</gene>
<dbReference type="OrthoDB" id="1413556at2759"/>
<dbReference type="Gramene" id="OMO74839">
    <property type="protein sequence ID" value="OMO74839"/>
    <property type="gene ID" value="CCACVL1_16434"/>
</dbReference>
<feature type="signal peptide" evidence="2">
    <location>
        <begin position="1"/>
        <end position="22"/>
    </location>
</feature>
<evidence type="ECO:0000256" key="2">
    <source>
        <dbReference type="SAM" id="SignalP"/>
    </source>
</evidence>
<keyword evidence="2" id="KW-0732">Signal</keyword>